<dbReference type="InterPro" id="IPR027417">
    <property type="entry name" value="P-loop_NTPase"/>
</dbReference>
<dbReference type="InterPro" id="IPR005895">
    <property type="entry name" value="ABC_transptr_haem_export_CcmA"/>
</dbReference>
<dbReference type="PANTHER" id="PTHR43499">
    <property type="entry name" value="ABC TRANSPORTER I FAMILY MEMBER 1"/>
    <property type="match status" value="1"/>
</dbReference>
<proteinExistence type="predicted"/>
<evidence type="ECO:0000256" key="2">
    <source>
        <dbReference type="ARBA" id="ARBA00022741"/>
    </source>
</evidence>
<evidence type="ECO:0000256" key="5">
    <source>
        <dbReference type="ARBA" id="ARBA00022967"/>
    </source>
</evidence>
<dbReference type="GO" id="GO:0017004">
    <property type="term" value="P:cytochrome complex assembly"/>
    <property type="evidence" value="ECO:0007669"/>
    <property type="project" value="UniProtKB-KW"/>
</dbReference>
<accession>A0A2T4CNH3</accession>
<dbReference type="PANTHER" id="PTHR43499:SF1">
    <property type="entry name" value="ABC TRANSPORTER I FAMILY MEMBER 1"/>
    <property type="match status" value="1"/>
</dbReference>
<organism evidence="8 11">
    <name type="scientific">Pseudidiomarina aestuarii</name>
    <dbReference type="NCBI Taxonomy" id="624146"/>
    <lineage>
        <taxon>Bacteria</taxon>
        <taxon>Pseudomonadati</taxon>
        <taxon>Pseudomonadota</taxon>
        <taxon>Gammaproteobacteria</taxon>
        <taxon>Alteromonadales</taxon>
        <taxon>Idiomarinaceae</taxon>
        <taxon>Pseudidiomarina</taxon>
    </lineage>
</organism>
<dbReference type="Proteomes" id="UP000242087">
    <property type="component" value="Unassembled WGS sequence"/>
</dbReference>
<name>A0A2T4CNH3_9GAMM</name>
<keyword evidence="3" id="KW-0201">Cytochrome c-type biogenesis</keyword>
<dbReference type="AlphaFoldDB" id="A0A2T4CNH3"/>
<evidence type="ECO:0000256" key="1">
    <source>
        <dbReference type="ARBA" id="ARBA00022448"/>
    </source>
</evidence>
<dbReference type="Gene3D" id="3.40.50.300">
    <property type="entry name" value="P-loop containing nucleotide triphosphate hydrolases"/>
    <property type="match status" value="1"/>
</dbReference>
<dbReference type="GO" id="GO:0016887">
    <property type="term" value="F:ATP hydrolysis activity"/>
    <property type="evidence" value="ECO:0007669"/>
    <property type="project" value="InterPro"/>
</dbReference>
<dbReference type="Pfam" id="PF00005">
    <property type="entry name" value="ABC_tran"/>
    <property type="match status" value="1"/>
</dbReference>
<dbReference type="NCBIfam" id="TIGR01189">
    <property type="entry name" value="ccmA"/>
    <property type="match status" value="1"/>
</dbReference>
<dbReference type="EMBL" id="PYVS01000011">
    <property type="protein sequence ID" value="PTB83131.1"/>
    <property type="molecule type" value="Genomic_DNA"/>
</dbReference>
<keyword evidence="4 8" id="KW-0067">ATP-binding</keyword>
<evidence type="ECO:0000256" key="6">
    <source>
        <dbReference type="ARBA" id="ARBA00023136"/>
    </source>
</evidence>
<dbReference type="InterPro" id="IPR003593">
    <property type="entry name" value="AAA+_ATPase"/>
</dbReference>
<dbReference type="SUPFAM" id="SSF52540">
    <property type="entry name" value="P-loop containing nucleoside triphosphate hydrolases"/>
    <property type="match status" value="1"/>
</dbReference>
<evidence type="ECO:0000259" key="7">
    <source>
        <dbReference type="PROSITE" id="PS50893"/>
    </source>
</evidence>
<dbReference type="Proteomes" id="UP000243022">
    <property type="component" value="Unassembled WGS sequence"/>
</dbReference>
<keyword evidence="2" id="KW-0547">Nucleotide-binding</keyword>
<evidence type="ECO:0000256" key="4">
    <source>
        <dbReference type="ARBA" id="ARBA00022840"/>
    </source>
</evidence>
<comment type="caution">
    <text evidence="8">The sequence shown here is derived from an EMBL/GenBank/DDBJ whole genome shotgun (WGS) entry which is preliminary data.</text>
</comment>
<evidence type="ECO:0000313" key="9">
    <source>
        <dbReference type="EMBL" id="PTB90113.1"/>
    </source>
</evidence>
<evidence type="ECO:0000313" key="11">
    <source>
        <dbReference type="Proteomes" id="UP000243022"/>
    </source>
</evidence>
<reference evidence="10 11" key="1">
    <citation type="submission" date="2018-03" db="EMBL/GenBank/DDBJ databases">
        <title>Cross-interface Injection: A General Nanoliter Liquid Handling Method Applied to Single Cells Genome Amplification Automated Nanoliter Liquid Handling Applied to Single Cell Multiple Displacement Amplification.</title>
        <authorList>
            <person name="Yun J."/>
            <person name="Xu P."/>
            <person name="Xu J."/>
            <person name="Dai X."/>
            <person name="Wang Y."/>
            <person name="Zheng X."/>
            <person name="Cao C."/>
            <person name="Yi Q."/>
            <person name="Zhu Y."/>
            <person name="Wang L."/>
            <person name="Dong Z."/>
            <person name="Huang Y."/>
            <person name="Huang L."/>
            <person name="Du W."/>
        </authorList>
    </citation>
    <scope>NUCLEOTIDE SEQUENCE [LARGE SCALE GENOMIC DNA]</scope>
    <source>
        <strain evidence="9 10">A12-4</strain>
        <strain evidence="8 11">Z-E1-2</strain>
    </source>
</reference>
<keyword evidence="6" id="KW-0472">Membrane</keyword>
<protein>
    <submittedName>
        <fullName evidence="8">Heme ABC transporter ATP-binding protein CcmA</fullName>
    </submittedName>
</protein>
<dbReference type="PROSITE" id="PS50893">
    <property type="entry name" value="ABC_TRANSPORTER_2"/>
    <property type="match status" value="1"/>
</dbReference>
<evidence type="ECO:0000313" key="8">
    <source>
        <dbReference type="EMBL" id="PTB83131.1"/>
    </source>
</evidence>
<dbReference type="NCBIfam" id="NF010061">
    <property type="entry name" value="PRK13538.1"/>
    <property type="match status" value="1"/>
</dbReference>
<dbReference type="SMART" id="SM00382">
    <property type="entry name" value="AAA"/>
    <property type="match status" value="1"/>
</dbReference>
<dbReference type="GO" id="GO:0005524">
    <property type="term" value="F:ATP binding"/>
    <property type="evidence" value="ECO:0007669"/>
    <property type="project" value="UniProtKB-KW"/>
</dbReference>
<dbReference type="EMBL" id="PYVF01000005">
    <property type="protein sequence ID" value="PTB90113.1"/>
    <property type="molecule type" value="Genomic_DNA"/>
</dbReference>
<evidence type="ECO:0000256" key="3">
    <source>
        <dbReference type="ARBA" id="ARBA00022748"/>
    </source>
</evidence>
<evidence type="ECO:0000313" key="10">
    <source>
        <dbReference type="Proteomes" id="UP000242087"/>
    </source>
</evidence>
<feature type="domain" description="ABC transporter" evidence="7">
    <location>
        <begin position="22"/>
        <end position="222"/>
    </location>
</feature>
<dbReference type="GO" id="GO:0022857">
    <property type="term" value="F:transmembrane transporter activity"/>
    <property type="evidence" value="ECO:0007669"/>
    <property type="project" value="InterPro"/>
</dbReference>
<keyword evidence="5" id="KW-1278">Translocase</keyword>
<sequence length="223" mass="24407">MTSLNSVTSQPVAKHLATDVLLHAQQLSSTRANRLLFRDLELSVPSGAVLYVAGPNGSGKSTLLRMLAGLYAPNTGTVSRFATDDNETWQRQTLFIGHKPAVKQALTALDNLQLQAQLDGAQIEDPWRLLETVGLLGLEDIPAQQLSAGQQRRIALTRLWYSRARLWILDEPFTALDQAGINLLQERFAEHCANGGALVLTSHQPLTWQPTQLQTLTLGGGHE</sequence>
<gene>
    <name evidence="9" type="ORF">C9927_00745</name>
    <name evidence="8" type="ORF">C9986_01060</name>
</gene>
<dbReference type="InterPro" id="IPR003439">
    <property type="entry name" value="ABC_transporter-like_ATP-bd"/>
</dbReference>
<keyword evidence="1" id="KW-0813">Transport</keyword>